<dbReference type="EMBL" id="JAFBDT010000052">
    <property type="protein sequence ID" value="MBM7563024.1"/>
    <property type="molecule type" value="Genomic_DNA"/>
</dbReference>
<gene>
    <name evidence="1" type="ORF">JOC49_002599</name>
</gene>
<accession>A0ABS2MUE9</accession>
<protein>
    <recommendedName>
        <fullName evidence="3">Peptidase C39-like domain-containing protein</fullName>
    </recommendedName>
</protein>
<keyword evidence="2" id="KW-1185">Reference proteome</keyword>
<reference evidence="1 2" key="1">
    <citation type="submission" date="2021-01" db="EMBL/GenBank/DDBJ databases">
        <title>Genomic Encyclopedia of Type Strains, Phase IV (KMG-IV): sequencing the most valuable type-strain genomes for metagenomic binning, comparative biology and taxonomic classification.</title>
        <authorList>
            <person name="Goeker M."/>
        </authorList>
    </citation>
    <scope>NUCLEOTIDE SEQUENCE [LARGE SCALE GENOMIC DNA]</scope>
    <source>
        <strain evidence="1 2">DSM 24436</strain>
    </source>
</reference>
<evidence type="ECO:0000313" key="1">
    <source>
        <dbReference type="EMBL" id="MBM7563024.1"/>
    </source>
</evidence>
<organism evidence="1 2">
    <name type="scientific">Fusibacter tunisiensis</name>
    <dbReference type="NCBI Taxonomy" id="1008308"/>
    <lineage>
        <taxon>Bacteria</taxon>
        <taxon>Bacillati</taxon>
        <taxon>Bacillota</taxon>
        <taxon>Clostridia</taxon>
        <taxon>Eubacteriales</taxon>
        <taxon>Eubacteriales Family XII. Incertae Sedis</taxon>
        <taxon>Fusibacter</taxon>
    </lineage>
</organism>
<proteinExistence type="predicted"/>
<sequence length="338" mass="38861">MFKLMNGINSFKDWEESSIKQVKILYDENGKERYELLIIGNNTKSTGYIITDIYSGTIVEFSHGESPFETYLQKYLNKKGIDSIKVKDELKLVQNGIFQGYTLDDFNTIVYFTRDMSISIEQNVEDINNKKEINDELKSSNNTFRYTESIIPGVPNNQNDAPYSACGPVSGINIIQYWDGKGYSNLVTTQTFSNIYNALYIYMGSFQLPNGEHATSPIGFNGGPYGQGLIDYFDYVGNYNLSVVSDFNITTSDYSNFIKYEVDRNRPGSILFKDYNQVYDDRYGLHYTTLVGYAFGDEIGGNYYIIHDLWNPFTIYRNWDNDISRGDIWATFKIIPSY</sequence>
<name>A0ABS2MUE9_9FIRM</name>
<evidence type="ECO:0000313" key="2">
    <source>
        <dbReference type="Proteomes" id="UP000767854"/>
    </source>
</evidence>
<dbReference type="Proteomes" id="UP000767854">
    <property type="component" value="Unassembled WGS sequence"/>
</dbReference>
<evidence type="ECO:0008006" key="3">
    <source>
        <dbReference type="Google" id="ProtNLM"/>
    </source>
</evidence>
<comment type="caution">
    <text evidence="1">The sequence shown here is derived from an EMBL/GenBank/DDBJ whole genome shotgun (WGS) entry which is preliminary data.</text>
</comment>